<dbReference type="AlphaFoldDB" id="A0A1N7IJC5"/>
<dbReference type="OrthoDB" id="1951449at2"/>
<evidence type="ECO:0000256" key="2">
    <source>
        <dbReference type="ARBA" id="ARBA00022741"/>
    </source>
</evidence>
<organism evidence="6 7">
    <name type="scientific">Salimicrobium flavidum</name>
    <dbReference type="NCBI Taxonomy" id="570947"/>
    <lineage>
        <taxon>Bacteria</taxon>
        <taxon>Bacillati</taxon>
        <taxon>Bacillota</taxon>
        <taxon>Bacilli</taxon>
        <taxon>Bacillales</taxon>
        <taxon>Bacillaceae</taxon>
        <taxon>Salimicrobium</taxon>
    </lineage>
</organism>
<dbReference type="STRING" id="570947.SAMN05421687_101221"/>
<protein>
    <submittedName>
        <fullName evidence="6">C-di-GMP-binding flagellar brake protein YcgR, contains PilZNR and PilZ domains</fullName>
    </submittedName>
</protein>
<dbReference type="Proteomes" id="UP000187608">
    <property type="component" value="Unassembled WGS sequence"/>
</dbReference>
<keyword evidence="6" id="KW-0966">Cell projection</keyword>
<proteinExistence type="predicted"/>
<gene>
    <name evidence="6" type="ORF">SAMN05421687_101221</name>
</gene>
<feature type="domain" description="Type III secretion system flagellar brake protein YcgR PilZN" evidence="5">
    <location>
        <begin position="5"/>
        <end position="86"/>
    </location>
</feature>
<dbReference type="Pfam" id="PF07238">
    <property type="entry name" value="PilZ"/>
    <property type="match status" value="1"/>
</dbReference>
<feature type="domain" description="PilZ" evidence="4">
    <location>
        <begin position="95"/>
        <end position="199"/>
    </location>
</feature>
<keyword evidence="1" id="KW-0973">c-di-GMP</keyword>
<dbReference type="InterPro" id="IPR012349">
    <property type="entry name" value="Split_barrel_FMN-bd"/>
</dbReference>
<evidence type="ECO:0000256" key="3">
    <source>
        <dbReference type="ARBA" id="ARBA00023143"/>
    </source>
</evidence>
<dbReference type="GO" id="GO:0035438">
    <property type="term" value="F:cyclic-di-GMP binding"/>
    <property type="evidence" value="ECO:0007669"/>
    <property type="project" value="InterPro"/>
</dbReference>
<accession>A0A1N7IJC5</accession>
<dbReference type="Gene3D" id="2.40.10.220">
    <property type="entry name" value="predicted glycosyltransferase like domains"/>
    <property type="match status" value="1"/>
</dbReference>
<dbReference type="RefSeq" id="WP_076556490.1">
    <property type="nucleotide sequence ID" value="NZ_FTOC01000001.1"/>
</dbReference>
<dbReference type="SUPFAM" id="SSF141371">
    <property type="entry name" value="PilZ domain-like"/>
    <property type="match status" value="2"/>
</dbReference>
<keyword evidence="2" id="KW-0547">Nucleotide-binding</keyword>
<keyword evidence="6" id="KW-0282">Flagellum</keyword>
<evidence type="ECO:0000313" key="6">
    <source>
        <dbReference type="EMBL" id="SIS37096.1"/>
    </source>
</evidence>
<evidence type="ECO:0000256" key="1">
    <source>
        <dbReference type="ARBA" id="ARBA00022636"/>
    </source>
</evidence>
<reference evidence="7" key="1">
    <citation type="submission" date="2017-01" db="EMBL/GenBank/DDBJ databases">
        <authorList>
            <person name="Varghese N."/>
            <person name="Submissions S."/>
        </authorList>
    </citation>
    <scope>NUCLEOTIDE SEQUENCE [LARGE SCALE GENOMIC DNA]</scope>
    <source>
        <strain evidence="7">DSM 23127</strain>
    </source>
</reference>
<name>A0A1N7IJC5_9BACI</name>
<dbReference type="EMBL" id="FTOC01000001">
    <property type="protein sequence ID" value="SIS37096.1"/>
    <property type="molecule type" value="Genomic_DNA"/>
</dbReference>
<sequence length="213" mass="24341">MIDIGKELTLTTDTNESFYCKVHDINDESVYIDYPIHKETRKTSFFLDGTEFKISYVGKDGAVYQFESEVVSRKKMTIPVLVLTYPGEEFLTRIQRRRYVRVEASVDVAIKTKKTAYHTVSLDVSGGGALLVKPAHCTLIEGQLVQLTIVLPMNSGVYHYIESEASIVRTTEKNKQKPATVSVKFEGLAEKNRQHIIKYGFEQQRSMKKREYS</sequence>
<evidence type="ECO:0000259" key="4">
    <source>
        <dbReference type="Pfam" id="PF07238"/>
    </source>
</evidence>
<dbReference type="InterPro" id="IPR009875">
    <property type="entry name" value="PilZ_domain"/>
</dbReference>
<evidence type="ECO:0000259" key="5">
    <source>
        <dbReference type="Pfam" id="PF12945"/>
    </source>
</evidence>
<dbReference type="Gene3D" id="2.30.110.10">
    <property type="entry name" value="Electron Transport, Fmn-binding Protein, Chain A"/>
    <property type="match status" value="1"/>
</dbReference>
<keyword evidence="6" id="KW-0969">Cilium</keyword>
<dbReference type="Pfam" id="PF12945">
    <property type="entry name" value="PilZNR"/>
    <property type="match status" value="1"/>
</dbReference>
<evidence type="ECO:0000313" key="7">
    <source>
        <dbReference type="Proteomes" id="UP000187608"/>
    </source>
</evidence>
<keyword evidence="7" id="KW-1185">Reference proteome</keyword>
<keyword evidence="3" id="KW-0975">Bacterial flagellum</keyword>
<dbReference type="InterPro" id="IPR009926">
    <property type="entry name" value="T3SS_YcgR_PilZN"/>
</dbReference>